<dbReference type="GO" id="GO:0006284">
    <property type="term" value="P:base-excision repair"/>
    <property type="evidence" value="ECO:0007669"/>
    <property type="project" value="InterPro"/>
</dbReference>
<accession>A0A939FXA2</accession>
<evidence type="ECO:0000256" key="4">
    <source>
        <dbReference type="ARBA" id="ARBA00022801"/>
    </source>
</evidence>
<keyword evidence="6" id="KW-0411">Iron-sulfur</keyword>
<dbReference type="Pfam" id="PF03167">
    <property type="entry name" value="UDG"/>
    <property type="match status" value="1"/>
</dbReference>
<evidence type="ECO:0000313" key="13">
    <source>
        <dbReference type="Proteomes" id="UP000664122"/>
    </source>
</evidence>
<dbReference type="SUPFAM" id="SSF52141">
    <property type="entry name" value="Uracil-DNA glycosylase-like"/>
    <property type="match status" value="1"/>
</dbReference>
<keyword evidence="13" id="KW-1185">Reference proteome</keyword>
<dbReference type="GO" id="GO:0004844">
    <property type="term" value="F:uracil DNA N-glycosylase activity"/>
    <property type="evidence" value="ECO:0007669"/>
    <property type="project" value="InterPro"/>
</dbReference>
<dbReference type="CDD" id="cd10031">
    <property type="entry name" value="UDG-F5_TTUDGB_like"/>
    <property type="match status" value="1"/>
</dbReference>
<dbReference type="RefSeq" id="WP_207258001.1">
    <property type="nucleotide sequence ID" value="NZ_JAFMPP010000009.1"/>
</dbReference>
<evidence type="ECO:0000256" key="5">
    <source>
        <dbReference type="ARBA" id="ARBA00023004"/>
    </source>
</evidence>
<dbReference type="GO" id="GO:0046872">
    <property type="term" value="F:metal ion binding"/>
    <property type="evidence" value="ECO:0007669"/>
    <property type="project" value="UniProtKB-KW"/>
</dbReference>
<evidence type="ECO:0000259" key="11">
    <source>
        <dbReference type="SMART" id="SM00986"/>
    </source>
</evidence>
<protein>
    <recommendedName>
        <fullName evidence="9">Type-5 uracil-DNA glycosylase</fullName>
    </recommendedName>
</protein>
<dbReference type="GO" id="GO:0033958">
    <property type="term" value="F:DNA-deoxyinosine glycosylase activity"/>
    <property type="evidence" value="ECO:0007669"/>
    <property type="project" value="InterPro"/>
</dbReference>
<feature type="region of interest" description="Disordered" evidence="10">
    <location>
        <begin position="1"/>
        <end position="27"/>
    </location>
</feature>
<comment type="caution">
    <text evidence="12">The sequence shown here is derived from an EMBL/GenBank/DDBJ whole genome shotgun (WGS) entry which is preliminary data.</text>
</comment>
<evidence type="ECO:0000256" key="8">
    <source>
        <dbReference type="ARBA" id="ARBA00023779"/>
    </source>
</evidence>
<dbReference type="InterPro" id="IPR051536">
    <property type="entry name" value="UDG_Type-4/5"/>
</dbReference>
<keyword evidence="2" id="KW-0479">Metal-binding</keyword>
<dbReference type="SMART" id="SM00987">
    <property type="entry name" value="UreE_C"/>
    <property type="match status" value="1"/>
</dbReference>
<dbReference type="Gene3D" id="3.40.470.10">
    <property type="entry name" value="Uracil-DNA glycosylase-like domain"/>
    <property type="match status" value="1"/>
</dbReference>
<evidence type="ECO:0000256" key="6">
    <source>
        <dbReference type="ARBA" id="ARBA00023014"/>
    </source>
</evidence>
<evidence type="ECO:0000256" key="10">
    <source>
        <dbReference type="SAM" id="MobiDB-lite"/>
    </source>
</evidence>
<evidence type="ECO:0000256" key="9">
    <source>
        <dbReference type="ARBA" id="ARBA00023887"/>
    </source>
</evidence>
<dbReference type="SMART" id="SM00986">
    <property type="entry name" value="UDG"/>
    <property type="match status" value="1"/>
</dbReference>
<dbReference type="PANTHER" id="PTHR33693:SF3">
    <property type="entry name" value="TYPE-5 URACIL-DNA GLYCOSYLASE"/>
    <property type="match status" value="1"/>
</dbReference>
<keyword evidence="1" id="KW-0004">4Fe-4S</keyword>
<name>A0A939FXA2_9HYPH</name>
<keyword evidence="5" id="KW-0408">Iron</keyword>
<evidence type="ECO:0000256" key="7">
    <source>
        <dbReference type="ARBA" id="ARBA00023204"/>
    </source>
</evidence>
<dbReference type="AlphaFoldDB" id="A0A939FXA2"/>
<proteinExistence type="inferred from homology"/>
<reference evidence="12" key="1">
    <citation type="submission" date="2021-03" db="EMBL/GenBank/DDBJ databases">
        <title>Whole genome sequence of Jiella sp. CQZ9-1.</title>
        <authorList>
            <person name="Tuo L."/>
        </authorList>
    </citation>
    <scope>NUCLEOTIDE SEQUENCE</scope>
    <source>
        <strain evidence="12">CQZ9-1</strain>
    </source>
</reference>
<keyword evidence="3" id="KW-0227">DNA damage</keyword>
<feature type="domain" description="Uracil-DNA glycosylase-like" evidence="11">
    <location>
        <begin position="59"/>
        <end position="225"/>
    </location>
</feature>
<sequence length="234" mass="25315">MTASERLPDSSGGFRPAFAGTPAEPSRDCPLCPRLAAFRQEWREREPDWHNAPVPSFLPQDGENTVRLLIVGLAPGVRGANRTGRPFTGDYAGDLLYTTLAKYGLANDRFEARPDDGLALRGVAITNAVRCVPPENKPVGAEVNACRDFFKATVARLPGLCAVVTLGKIAHDSTVRALGGRVAAHPFRHGGTSDLAGLRLFSSYHCSRYNTNTGRLTTDMFEAVFARAAAFIER</sequence>
<gene>
    <name evidence="12" type="ORF">J1C48_11530</name>
</gene>
<dbReference type="EMBL" id="JAFMPP010000009">
    <property type="protein sequence ID" value="MBO0663210.1"/>
    <property type="molecule type" value="Genomic_DNA"/>
</dbReference>
<evidence type="ECO:0000256" key="1">
    <source>
        <dbReference type="ARBA" id="ARBA00022485"/>
    </source>
</evidence>
<dbReference type="Proteomes" id="UP000664122">
    <property type="component" value="Unassembled WGS sequence"/>
</dbReference>
<organism evidence="12 13">
    <name type="scientific">Jiella flava</name>
    <dbReference type="NCBI Taxonomy" id="2816857"/>
    <lineage>
        <taxon>Bacteria</taxon>
        <taxon>Pseudomonadati</taxon>
        <taxon>Pseudomonadota</taxon>
        <taxon>Alphaproteobacteria</taxon>
        <taxon>Hyphomicrobiales</taxon>
        <taxon>Aurantimonadaceae</taxon>
        <taxon>Jiella</taxon>
    </lineage>
</organism>
<keyword evidence="7" id="KW-0234">DNA repair</keyword>
<dbReference type="InterPro" id="IPR044147">
    <property type="entry name" value="UdgB-like"/>
</dbReference>
<evidence type="ECO:0000256" key="3">
    <source>
        <dbReference type="ARBA" id="ARBA00022763"/>
    </source>
</evidence>
<dbReference type="InterPro" id="IPR036895">
    <property type="entry name" value="Uracil-DNA_glycosylase-like_sf"/>
</dbReference>
<dbReference type="GO" id="GO:0051539">
    <property type="term" value="F:4 iron, 4 sulfur cluster binding"/>
    <property type="evidence" value="ECO:0007669"/>
    <property type="project" value="UniProtKB-KW"/>
</dbReference>
<comment type="similarity">
    <text evidence="8">Belongs to the uracil-DNA glycosylase (UDG) superfamily. Type 5 (UDGb) family.</text>
</comment>
<evidence type="ECO:0000313" key="12">
    <source>
        <dbReference type="EMBL" id="MBO0663210.1"/>
    </source>
</evidence>
<dbReference type="InterPro" id="IPR005122">
    <property type="entry name" value="Uracil-DNA_glycosylase-like"/>
</dbReference>
<evidence type="ECO:0000256" key="2">
    <source>
        <dbReference type="ARBA" id="ARBA00022723"/>
    </source>
</evidence>
<keyword evidence="4" id="KW-0378">Hydrolase</keyword>
<dbReference type="PANTHER" id="PTHR33693">
    <property type="entry name" value="TYPE-5 URACIL-DNA GLYCOSYLASE"/>
    <property type="match status" value="1"/>
</dbReference>